<evidence type="ECO:0000313" key="10">
    <source>
        <dbReference type="EMBL" id="MED6183578.1"/>
    </source>
</evidence>
<feature type="signal peptide" evidence="7">
    <location>
        <begin position="1"/>
        <end position="22"/>
    </location>
</feature>
<dbReference type="EMBL" id="JASCZI010181447">
    <property type="protein sequence ID" value="MED6183578.1"/>
    <property type="molecule type" value="Genomic_DNA"/>
</dbReference>
<keyword evidence="4" id="KW-0067">ATP-binding</keyword>
<dbReference type="Pfam" id="PF00271">
    <property type="entry name" value="Helicase_C"/>
    <property type="match status" value="1"/>
</dbReference>
<reference evidence="10 11" key="1">
    <citation type="journal article" date="2023" name="Plants (Basel)">
        <title>Bridging the Gap: Combining Genomics and Transcriptomics Approaches to Understand Stylosanthes scabra, an Orphan Legume from the Brazilian Caatinga.</title>
        <authorList>
            <person name="Ferreira-Neto J.R.C."/>
            <person name="da Silva M.D."/>
            <person name="Binneck E."/>
            <person name="de Melo N.F."/>
            <person name="da Silva R.H."/>
            <person name="de Melo A.L.T.M."/>
            <person name="Pandolfi V."/>
            <person name="Bustamante F.O."/>
            <person name="Brasileiro-Vidal A.C."/>
            <person name="Benko-Iseppon A.M."/>
        </authorList>
    </citation>
    <scope>NUCLEOTIDE SEQUENCE [LARGE SCALE GENOMIC DNA]</scope>
    <source>
        <tissue evidence="10">Leaves</tissue>
    </source>
</reference>
<dbReference type="Pfam" id="PF00176">
    <property type="entry name" value="SNF2-rel_dom"/>
    <property type="match status" value="1"/>
</dbReference>
<dbReference type="InterPro" id="IPR001650">
    <property type="entry name" value="Helicase_C-like"/>
</dbReference>
<dbReference type="SUPFAM" id="SSF52540">
    <property type="entry name" value="P-loop containing nucleoside triphosphate hydrolases"/>
    <property type="match status" value="2"/>
</dbReference>
<dbReference type="PROSITE" id="PS51194">
    <property type="entry name" value="HELICASE_CTER"/>
    <property type="match status" value="1"/>
</dbReference>
<evidence type="ECO:0000256" key="1">
    <source>
        <dbReference type="ARBA" id="ARBA00004123"/>
    </source>
</evidence>
<evidence type="ECO:0000259" key="8">
    <source>
        <dbReference type="PROSITE" id="PS50013"/>
    </source>
</evidence>
<evidence type="ECO:0000256" key="5">
    <source>
        <dbReference type="ARBA" id="ARBA00023242"/>
    </source>
</evidence>
<evidence type="ECO:0000256" key="3">
    <source>
        <dbReference type="ARBA" id="ARBA00022741"/>
    </source>
</evidence>
<dbReference type="InterPro" id="IPR056882">
    <property type="entry name" value="MOM1_dom"/>
</dbReference>
<comment type="caution">
    <text evidence="10">The sequence shown here is derived from an EMBL/GenBank/DDBJ whole genome shotgun (WGS) entry which is preliminary data.</text>
</comment>
<keyword evidence="11" id="KW-1185">Reference proteome</keyword>
<keyword evidence="2" id="KW-0677">Repeat</keyword>
<sequence>MCSPSSLVLVFGAIFNAMFYLACNNDTVEFQLYDIPVMLKKLVLGVYSISEGVESILDTREGIINNVMEKEYFVKYLGLAHAHNRWILETQMLVEAPKVLSKFKRNYKVTKWKREWSIPHRLLLKRAIVLPKKHEHLDGHGDNDSVSCFEWLVKWSGLGYDHITWELDSASFLTSSEGMKLKKDYESRRKGMGELSISSDPNEERKASFAELSVLPSGDSPVVPNQHLSYVNKLCMCWQKGQNAVVVHDKIDQERVMKVISFILSLHCKVTRPFLIISTSAALAVWEREFSHLAPAANLVIYKGNKDVRRSIRTLEFYNDDNGILFQILLSSSDIVVEDLNELQCISWEAIIIDECQRPRMLEHLDIIKILTTELRILVVSGQIKCCNHPFLVDRSLYDSVNKGLSVEEQLNIGIKASGKLQLLENLLLKARSHGFRVMILFQSTSDSTSIGDILDDVLCRRFGEDCYVRYAAGYAPKVKQSALDRFNDGEKGTFVFLLESRACFASVKLSSVDAIILFDSDWDPENDLRVLQRMPISSQFEQLTVFRLYSSFTVEEKVLMLAKEGSSIQLSNHNTSHALLRWGITYLFNNLDDLHGSNTSVVAQDIASDQSLLHDVISELSAILACGSGDIDHLGLSFIVRVQQKGGEYARNILLHGERVLKKLGDGFDVFSWSNLLQGRSPRWKFLSVPSQRNRKHVNHFDHKPKESENENDADIRKKRKVSENKVDPKRKEVSKDTTVTKKGKGLDHADSKYLKKSSTNKKLNTSSADELLPKPDLTGLCDVLQLPKNVKAVGARLLEYILEEFNINFPDDSTIQAFELSVCWLAASFLKHKFDKQGSHALAKVHLNFNCEEEEVTNVYSKLLNFKEKFSSFLQNGICVEKCTSDCEAPGLTDLVEDMQNGFQGPHVSDPVESDTYRQDLQRESPTTVLATHYQAYAENFQIRPTDIDSCPPQKSSGTFPVEAEAIPMKSKASFPEHQSGVINSSDDPPNVNPAPGSLGNQINGNDSEVAPINTNEVVETIARSTADVRAANQRYSVESAVHGESIMNLAGITLPHTDLPPLPLADVPSFVENLSIAEVLASGEIFGENYNIPDPEGEPIQAPDDLDESVPDSLQTEMERIMKATEEAKKIRDQQLLQLESDHSNEVQELVTKYQTLLRNMSTEVALQKKELNTYYKTVSMNMLLAEVSDNNHEEYKREAVLFGEQGLPYAMGTPSSSSTELGENHPPLMPDQRLEQCPPTIPACSFTPANLVNALEMVNTSPVRECTDPMIQSLLNFNYNCDSMASNPPLGASSSVPMMPDLSSGTPEKEFPIHLYFNDNMSNQ</sequence>
<evidence type="ECO:0000313" key="11">
    <source>
        <dbReference type="Proteomes" id="UP001341840"/>
    </source>
</evidence>
<proteinExistence type="predicted"/>
<dbReference type="PANTHER" id="PTHR45623">
    <property type="entry name" value="CHROMODOMAIN-HELICASE-DNA-BINDING PROTEIN 3-RELATED-RELATED"/>
    <property type="match status" value="1"/>
</dbReference>
<dbReference type="InterPro" id="IPR027417">
    <property type="entry name" value="P-loop_NTPase"/>
</dbReference>
<dbReference type="InterPro" id="IPR016197">
    <property type="entry name" value="Chromo-like_dom_sf"/>
</dbReference>
<dbReference type="Gene3D" id="3.40.50.300">
    <property type="entry name" value="P-loop containing nucleotide triphosphate hydrolases"/>
    <property type="match status" value="1"/>
</dbReference>
<evidence type="ECO:0000259" key="9">
    <source>
        <dbReference type="PROSITE" id="PS51194"/>
    </source>
</evidence>
<feature type="domain" description="Helicase C-terminal" evidence="9">
    <location>
        <begin position="423"/>
        <end position="593"/>
    </location>
</feature>
<dbReference type="SMART" id="SM00298">
    <property type="entry name" value="CHROMO"/>
    <property type="match status" value="2"/>
</dbReference>
<feature type="region of interest" description="Disordered" evidence="6">
    <location>
        <begin position="696"/>
        <end position="771"/>
    </location>
</feature>
<keyword evidence="7" id="KW-0732">Signal</keyword>
<gene>
    <name evidence="10" type="ORF">PIB30_039078</name>
</gene>
<name>A0ABU6WH40_9FABA</name>
<keyword evidence="5" id="KW-0539">Nucleus</keyword>
<dbReference type="InterPro" id="IPR000953">
    <property type="entry name" value="Chromo/chromo_shadow_dom"/>
</dbReference>
<feature type="region of interest" description="Disordered" evidence="6">
    <location>
        <begin position="976"/>
        <end position="998"/>
    </location>
</feature>
<evidence type="ECO:0000256" key="4">
    <source>
        <dbReference type="ARBA" id="ARBA00022840"/>
    </source>
</evidence>
<dbReference type="InterPro" id="IPR038718">
    <property type="entry name" value="SNF2-like_sf"/>
</dbReference>
<evidence type="ECO:0000256" key="2">
    <source>
        <dbReference type="ARBA" id="ARBA00022737"/>
    </source>
</evidence>
<evidence type="ECO:0000256" key="6">
    <source>
        <dbReference type="SAM" id="MobiDB-lite"/>
    </source>
</evidence>
<organism evidence="10 11">
    <name type="scientific">Stylosanthes scabra</name>
    <dbReference type="NCBI Taxonomy" id="79078"/>
    <lineage>
        <taxon>Eukaryota</taxon>
        <taxon>Viridiplantae</taxon>
        <taxon>Streptophyta</taxon>
        <taxon>Embryophyta</taxon>
        <taxon>Tracheophyta</taxon>
        <taxon>Spermatophyta</taxon>
        <taxon>Magnoliopsida</taxon>
        <taxon>eudicotyledons</taxon>
        <taxon>Gunneridae</taxon>
        <taxon>Pentapetalae</taxon>
        <taxon>rosids</taxon>
        <taxon>fabids</taxon>
        <taxon>Fabales</taxon>
        <taxon>Fabaceae</taxon>
        <taxon>Papilionoideae</taxon>
        <taxon>50 kb inversion clade</taxon>
        <taxon>dalbergioids sensu lato</taxon>
        <taxon>Dalbergieae</taxon>
        <taxon>Pterocarpus clade</taxon>
        <taxon>Stylosanthes</taxon>
    </lineage>
</organism>
<feature type="compositionally biased region" description="Basic and acidic residues" evidence="6">
    <location>
        <begin position="700"/>
        <end position="710"/>
    </location>
</feature>
<dbReference type="Pfam" id="PF25029">
    <property type="entry name" value="MOM1"/>
    <property type="match status" value="1"/>
</dbReference>
<dbReference type="Proteomes" id="UP001341840">
    <property type="component" value="Unassembled WGS sequence"/>
</dbReference>
<dbReference type="PROSITE" id="PS50013">
    <property type="entry name" value="CHROMO_2"/>
    <property type="match status" value="1"/>
</dbReference>
<dbReference type="PANTHER" id="PTHR45623:SF51">
    <property type="entry name" value="DNA HELICASE CHROMATIN REGULATOR PHD FAMILY-RELATED"/>
    <property type="match status" value="1"/>
</dbReference>
<dbReference type="Gene3D" id="3.40.50.10810">
    <property type="entry name" value="Tandem AAA-ATPase domain"/>
    <property type="match status" value="1"/>
</dbReference>
<dbReference type="SUPFAM" id="SSF54160">
    <property type="entry name" value="Chromo domain-like"/>
    <property type="match status" value="2"/>
</dbReference>
<dbReference type="Gene3D" id="2.40.50.40">
    <property type="match status" value="2"/>
</dbReference>
<dbReference type="Gene3D" id="6.10.250.1310">
    <property type="match status" value="1"/>
</dbReference>
<dbReference type="InterPro" id="IPR000330">
    <property type="entry name" value="SNF2_N"/>
</dbReference>
<protein>
    <submittedName>
        <fullName evidence="10">Uncharacterized protein</fullName>
    </submittedName>
</protein>
<feature type="compositionally biased region" description="Basic and acidic residues" evidence="6">
    <location>
        <begin position="723"/>
        <end position="755"/>
    </location>
</feature>
<evidence type="ECO:0000256" key="7">
    <source>
        <dbReference type="SAM" id="SignalP"/>
    </source>
</evidence>
<comment type="subcellular location">
    <subcellularLocation>
        <location evidence="1">Nucleus</location>
    </subcellularLocation>
</comment>
<feature type="chain" id="PRO_5045648091" evidence="7">
    <location>
        <begin position="23"/>
        <end position="1328"/>
    </location>
</feature>
<accession>A0ABU6WH40</accession>
<feature type="domain" description="Chromo" evidence="8">
    <location>
        <begin position="51"/>
        <end position="115"/>
    </location>
</feature>
<keyword evidence="3" id="KW-0547">Nucleotide-binding</keyword>